<feature type="compositionally biased region" description="Polar residues" evidence="1">
    <location>
        <begin position="303"/>
        <end position="312"/>
    </location>
</feature>
<dbReference type="Gene3D" id="2.20.25.530">
    <property type="match status" value="1"/>
</dbReference>
<dbReference type="PANTHER" id="PTHR13383">
    <property type="entry name" value="RIBONUCLEASE H2 SUBUNIT B"/>
    <property type="match status" value="1"/>
</dbReference>
<evidence type="ECO:0000313" key="3">
    <source>
        <dbReference type="EMBL" id="GMF27655.1"/>
    </source>
</evidence>
<feature type="region of interest" description="Disordered" evidence="1">
    <location>
        <begin position="194"/>
        <end position="213"/>
    </location>
</feature>
<dbReference type="GO" id="GO:0032299">
    <property type="term" value="C:ribonuclease H2 complex"/>
    <property type="evidence" value="ECO:0007669"/>
    <property type="project" value="InterPro"/>
</dbReference>
<gene>
    <name evidence="3" type="ORF">Plil01_001158300</name>
</gene>
<feature type="region of interest" description="Disordered" evidence="1">
    <location>
        <begin position="250"/>
        <end position="312"/>
    </location>
</feature>
<proteinExistence type="predicted"/>
<comment type="caution">
    <text evidence="3">The sequence shown here is derived from an EMBL/GenBank/DDBJ whole genome shotgun (WGS) entry which is preliminary data.</text>
</comment>
<sequence length="312" mass="33793">MGRTQLCLVPTALPQGANLQRFHADAADAPLLSVVRWTAQGRARQLALDASRQTLLELQRVQPPASARSWFVGNAVLQDGALLVLTPLDPLLVLLGAGWARRARFAALYELLAADGNTWLLQLAALDAAAVERLCDVQALGDDGVDNLSVKVSQAKVTRWLRAKVERAAKVLAQQEAAATAKAAGAAAFAEQVNLPGQTPQKTEKKTQQVTDEDVARHVREAIDVVGNYLPEDWIDLLCEEFKVPKKVETKPAAKAATTPLDTFKRFDRRQTPDSGNKRPTPASTASAKKKSKLANVDRTGMKSLTSFFGKK</sequence>
<reference evidence="3" key="1">
    <citation type="submission" date="2023-04" db="EMBL/GenBank/DDBJ databases">
        <title>Phytophthora lilii NBRC 32176.</title>
        <authorList>
            <person name="Ichikawa N."/>
            <person name="Sato H."/>
            <person name="Tonouchi N."/>
        </authorList>
    </citation>
    <scope>NUCLEOTIDE SEQUENCE</scope>
    <source>
        <strain evidence="3">NBRC 32176</strain>
    </source>
</reference>
<dbReference type="GO" id="GO:0005654">
    <property type="term" value="C:nucleoplasm"/>
    <property type="evidence" value="ECO:0007669"/>
    <property type="project" value="TreeGrafter"/>
</dbReference>
<dbReference type="Gene3D" id="1.10.20.120">
    <property type="match status" value="1"/>
</dbReference>
<dbReference type="InterPro" id="IPR040456">
    <property type="entry name" value="RNase_H2_suB"/>
</dbReference>
<dbReference type="Proteomes" id="UP001165083">
    <property type="component" value="Unassembled WGS sequence"/>
</dbReference>
<dbReference type="Pfam" id="PF17745">
    <property type="entry name" value="Ydr279_N"/>
    <property type="match status" value="1"/>
</dbReference>
<feature type="compositionally biased region" description="Basic and acidic residues" evidence="1">
    <location>
        <begin position="263"/>
        <end position="272"/>
    </location>
</feature>
<keyword evidence="4" id="KW-1185">Reference proteome</keyword>
<protein>
    <submittedName>
        <fullName evidence="3">Unnamed protein product</fullName>
    </submittedName>
</protein>
<dbReference type="InterPro" id="IPR041195">
    <property type="entry name" value="Rnh202_N"/>
</dbReference>
<organism evidence="3 4">
    <name type="scientific">Phytophthora lilii</name>
    <dbReference type="NCBI Taxonomy" id="2077276"/>
    <lineage>
        <taxon>Eukaryota</taxon>
        <taxon>Sar</taxon>
        <taxon>Stramenopiles</taxon>
        <taxon>Oomycota</taxon>
        <taxon>Peronosporomycetes</taxon>
        <taxon>Peronosporales</taxon>
        <taxon>Peronosporaceae</taxon>
        <taxon>Phytophthora</taxon>
    </lineage>
</organism>
<evidence type="ECO:0000256" key="1">
    <source>
        <dbReference type="SAM" id="MobiDB-lite"/>
    </source>
</evidence>
<dbReference type="OrthoDB" id="29098at2759"/>
<evidence type="ECO:0000313" key="4">
    <source>
        <dbReference type="Proteomes" id="UP001165083"/>
    </source>
</evidence>
<dbReference type="PANTHER" id="PTHR13383:SF11">
    <property type="entry name" value="RIBONUCLEASE H2 SUBUNIT B"/>
    <property type="match status" value="1"/>
</dbReference>
<evidence type="ECO:0000259" key="2">
    <source>
        <dbReference type="Pfam" id="PF17745"/>
    </source>
</evidence>
<dbReference type="AlphaFoldDB" id="A0A9W6X2N0"/>
<dbReference type="EMBL" id="BSXW01000671">
    <property type="protein sequence ID" value="GMF27655.1"/>
    <property type="molecule type" value="Genomic_DNA"/>
</dbReference>
<feature type="domain" description="Rnh202 triple barrel" evidence="2">
    <location>
        <begin position="43"/>
        <end position="89"/>
    </location>
</feature>
<dbReference type="GO" id="GO:0006401">
    <property type="term" value="P:RNA catabolic process"/>
    <property type="evidence" value="ECO:0007669"/>
    <property type="project" value="TreeGrafter"/>
</dbReference>
<name>A0A9W6X2N0_9STRA</name>
<accession>A0A9W6X2N0</accession>